<dbReference type="OrthoDB" id="9819709at2"/>
<organism evidence="2 3">
    <name type="scientific">Polyangium fumosum</name>
    <dbReference type="NCBI Taxonomy" id="889272"/>
    <lineage>
        <taxon>Bacteria</taxon>
        <taxon>Pseudomonadati</taxon>
        <taxon>Myxococcota</taxon>
        <taxon>Polyangia</taxon>
        <taxon>Polyangiales</taxon>
        <taxon>Polyangiaceae</taxon>
        <taxon>Polyangium</taxon>
    </lineage>
</organism>
<proteinExistence type="predicted"/>
<evidence type="ECO:0000313" key="3">
    <source>
        <dbReference type="Proteomes" id="UP000309215"/>
    </source>
</evidence>
<dbReference type="AlphaFoldDB" id="A0A4U1JBA0"/>
<sequence length="662" mass="70425">MFRSLLLALSFSLAGCTDALRGSPLSEVPKPVGVIARATSAEPGGLRVLANGRSQQYGTEGAWLATNEDELRSLWRAVHAKGPLPRVDFETHVVLGAAYEGGACEPEIDAVEVDAAGTLRLSRKYFGGACILIAMGIAQVIAVPRRILLPRFVYLADPPHAAYAFELPAAKPKASAPSRTPPPMASLERPSLPAPLGVVALPPRGHLALRTLDNERAVWVVVQRSGAISVLSADKPAYDDMPWLRQKVRWLSGIGRFDSEHDAAGRSVHGHAPLEAHLFARLSDGRIAIGEPAPLAPGPIEPRTEAPKLEGPSEPYTGLPLLPIDELPEGRLSLVDSALVFGASGPVRLCTPPTHHKLSDRFRGCPNNAPAVVGSPSMERAGVTALLAPVLVRQRQGAIDLAILVSDGVAGYSAEGGVPRPAPRGPSRARGALTLGAAARGNTSGAHDGFSLNCVIAEGSPDETWTFTAPHAGLYALQLDSEYDGALALYQPGGGLLTCNDDRAGYYSSSIVHVSLARGAQVQVVVDGFGGDAGAYTLRVQEEAPLVNGGILEIGREVAGDTSKSTDDSAVCAAYGNDDEWLLEIKEAGDYLFRVETSGWTPVLYILVEDETDTHACVVERTPRRPLIKEQDLMARKYKIIVDGHREKDAGPYRLRVERKKP</sequence>
<name>A0A4U1JBA0_9BACT</name>
<dbReference type="Proteomes" id="UP000309215">
    <property type="component" value="Unassembled WGS sequence"/>
</dbReference>
<dbReference type="EMBL" id="SSMQ01000019">
    <property type="protein sequence ID" value="TKD06422.1"/>
    <property type="molecule type" value="Genomic_DNA"/>
</dbReference>
<evidence type="ECO:0000256" key="1">
    <source>
        <dbReference type="SAM" id="MobiDB-lite"/>
    </source>
</evidence>
<keyword evidence="3" id="KW-1185">Reference proteome</keyword>
<gene>
    <name evidence="2" type="ORF">E8A74_19585</name>
</gene>
<feature type="region of interest" description="Disordered" evidence="1">
    <location>
        <begin position="292"/>
        <end position="314"/>
    </location>
</feature>
<dbReference type="PROSITE" id="PS51257">
    <property type="entry name" value="PROKAR_LIPOPROTEIN"/>
    <property type="match status" value="1"/>
</dbReference>
<protein>
    <submittedName>
        <fullName evidence="2">Uncharacterized protein</fullName>
    </submittedName>
</protein>
<comment type="caution">
    <text evidence="2">The sequence shown here is derived from an EMBL/GenBank/DDBJ whole genome shotgun (WGS) entry which is preliminary data.</text>
</comment>
<dbReference type="RefSeq" id="WP_136930562.1">
    <property type="nucleotide sequence ID" value="NZ_SSMQ01000019.1"/>
</dbReference>
<reference evidence="2 3" key="1">
    <citation type="submission" date="2019-04" db="EMBL/GenBank/DDBJ databases">
        <authorList>
            <person name="Li Y."/>
            <person name="Wang J."/>
        </authorList>
    </citation>
    <scope>NUCLEOTIDE SEQUENCE [LARGE SCALE GENOMIC DNA]</scope>
    <source>
        <strain evidence="2 3">DSM 14668</strain>
    </source>
</reference>
<accession>A0A4U1JBA0</accession>
<evidence type="ECO:0000313" key="2">
    <source>
        <dbReference type="EMBL" id="TKD06422.1"/>
    </source>
</evidence>